<keyword evidence="9 17" id="KW-1133">Transmembrane helix</keyword>
<keyword evidence="7 15" id="KW-0418">Kinase</keyword>
<dbReference type="CDD" id="cd01098">
    <property type="entry name" value="PAN_AP_plant"/>
    <property type="match status" value="1"/>
</dbReference>
<dbReference type="Gene3D" id="3.30.200.20">
    <property type="entry name" value="Phosphorylase Kinase, domain 1"/>
    <property type="match status" value="1"/>
</dbReference>
<dbReference type="InterPro" id="IPR036426">
    <property type="entry name" value="Bulb-type_lectin_dom_sf"/>
</dbReference>
<keyword evidence="6 15" id="KW-0547">Nucleotide-binding</keyword>
<name>A0A9Q0QY22_9MAGN</name>
<feature type="transmembrane region" description="Helical" evidence="17">
    <location>
        <begin position="471"/>
        <end position="492"/>
    </location>
</feature>
<comment type="catalytic activity">
    <reaction evidence="13 15">
        <text>L-threonyl-[protein] + ATP = O-phospho-L-threonyl-[protein] + ADP + H(+)</text>
        <dbReference type="Rhea" id="RHEA:46608"/>
        <dbReference type="Rhea" id="RHEA-COMP:11060"/>
        <dbReference type="Rhea" id="RHEA-COMP:11605"/>
        <dbReference type="ChEBI" id="CHEBI:15378"/>
        <dbReference type="ChEBI" id="CHEBI:30013"/>
        <dbReference type="ChEBI" id="CHEBI:30616"/>
        <dbReference type="ChEBI" id="CHEBI:61977"/>
        <dbReference type="ChEBI" id="CHEBI:456216"/>
        <dbReference type="EC" id="2.7.11.1"/>
    </reaction>
</comment>
<dbReference type="GO" id="GO:0005524">
    <property type="term" value="F:ATP binding"/>
    <property type="evidence" value="ECO:0007669"/>
    <property type="project" value="UniProtKB-UniRule"/>
</dbReference>
<dbReference type="Gene3D" id="2.90.10.10">
    <property type="entry name" value="Bulb-type lectin domain"/>
    <property type="match status" value="1"/>
</dbReference>
<dbReference type="GO" id="GO:0004674">
    <property type="term" value="F:protein serine/threonine kinase activity"/>
    <property type="evidence" value="ECO:0007669"/>
    <property type="project" value="UniProtKB-KW"/>
</dbReference>
<keyword evidence="10 17" id="KW-0472">Membrane</keyword>
<reference evidence="22" key="1">
    <citation type="journal article" date="2023" name="Plant J.">
        <title>The genome of the king protea, Protea cynaroides.</title>
        <authorList>
            <person name="Chang J."/>
            <person name="Duong T.A."/>
            <person name="Schoeman C."/>
            <person name="Ma X."/>
            <person name="Roodt D."/>
            <person name="Barker N."/>
            <person name="Li Z."/>
            <person name="Van de Peer Y."/>
            <person name="Mizrachi E."/>
        </authorList>
    </citation>
    <scope>NUCLEOTIDE SEQUENCE</scope>
    <source>
        <tissue evidence="22">Young leaves</tissue>
    </source>
</reference>
<evidence type="ECO:0000256" key="6">
    <source>
        <dbReference type="ARBA" id="ARBA00022741"/>
    </source>
</evidence>
<dbReference type="PROSITE" id="PS50927">
    <property type="entry name" value="BULB_LECTIN"/>
    <property type="match status" value="1"/>
</dbReference>
<keyword evidence="4 17" id="KW-0812">Transmembrane</keyword>
<dbReference type="PANTHER" id="PTHR32444">
    <property type="entry name" value="BULB-TYPE LECTIN DOMAIN-CONTAINING PROTEIN"/>
    <property type="match status" value="1"/>
</dbReference>
<keyword evidence="8 15" id="KW-0067">ATP-binding</keyword>
<evidence type="ECO:0000256" key="16">
    <source>
        <dbReference type="PROSITE-ProRule" id="PRU10141"/>
    </source>
</evidence>
<evidence type="ECO:0000256" key="9">
    <source>
        <dbReference type="ARBA" id="ARBA00022989"/>
    </source>
</evidence>
<comment type="similarity">
    <text evidence="15">Belongs to the protein kinase superfamily. Ser/Thr protein kinase family.</text>
</comment>
<dbReference type="PIRSF" id="PIRSF000641">
    <property type="entry name" value="SRK"/>
    <property type="match status" value="1"/>
</dbReference>
<dbReference type="PANTHER" id="PTHR32444:SF63">
    <property type="entry name" value="G-TYPE LECTIN S-RECEPTOR-LIKE SERINE_THREONINE-PROTEIN KINASE RKS1"/>
    <property type="match status" value="1"/>
</dbReference>
<dbReference type="InterPro" id="IPR000719">
    <property type="entry name" value="Prot_kinase_dom"/>
</dbReference>
<organism evidence="22 23">
    <name type="scientific">Protea cynaroides</name>
    <dbReference type="NCBI Taxonomy" id="273540"/>
    <lineage>
        <taxon>Eukaryota</taxon>
        <taxon>Viridiplantae</taxon>
        <taxon>Streptophyta</taxon>
        <taxon>Embryophyta</taxon>
        <taxon>Tracheophyta</taxon>
        <taxon>Spermatophyta</taxon>
        <taxon>Magnoliopsida</taxon>
        <taxon>Proteales</taxon>
        <taxon>Proteaceae</taxon>
        <taxon>Protea</taxon>
    </lineage>
</organism>
<evidence type="ECO:0000256" key="2">
    <source>
        <dbReference type="ARBA" id="ARBA00022527"/>
    </source>
</evidence>
<keyword evidence="11" id="KW-1015">Disulfide bond</keyword>
<dbReference type="Pfam" id="PF11883">
    <property type="entry name" value="DUF3403"/>
    <property type="match status" value="1"/>
</dbReference>
<dbReference type="FunFam" id="1.10.510.10:FF:000060">
    <property type="entry name" value="G-type lectin S-receptor-like serine/threonine-protein kinase"/>
    <property type="match status" value="1"/>
</dbReference>
<dbReference type="InterPro" id="IPR017441">
    <property type="entry name" value="Protein_kinase_ATP_BS"/>
</dbReference>
<dbReference type="InterPro" id="IPR024171">
    <property type="entry name" value="SRK-like_kinase"/>
</dbReference>
<evidence type="ECO:0000256" key="4">
    <source>
        <dbReference type="ARBA" id="ARBA00022692"/>
    </source>
</evidence>
<evidence type="ECO:0000256" key="8">
    <source>
        <dbReference type="ARBA" id="ARBA00022840"/>
    </source>
</evidence>
<dbReference type="PROSITE" id="PS00108">
    <property type="entry name" value="PROTEIN_KINASE_ST"/>
    <property type="match status" value="1"/>
</dbReference>
<dbReference type="PROSITE" id="PS50011">
    <property type="entry name" value="PROTEIN_KINASE_DOM"/>
    <property type="match status" value="1"/>
</dbReference>
<dbReference type="SUPFAM" id="SSF51110">
    <property type="entry name" value="alpha-D-mannose-specific plant lectins"/>
    <property type="match status" value="1"/>
</dbReference>
<evidence type="ECO:0000256" key="7">
    <source>
        <dbReference type="ARBA" id="ARBA00022777"/>
    </source>
</evidence>
<dbReference type="Proteomes" id="UP001141806">
    <property type="component" value="Unassembled WGS sequence"/>
</dbReference>
<dbReference type="Pfam" id="PF08276">
    <property type="entry name" value="PAN_2"/>
    <property type="match status" value="1"/>
</dbReference>
<dbReference type="SMART" id="SM00220">
    <property type="entry name" value="S_TKc"/>
    <property type="match status" value="1"/>
</dbReference>
<evidence type="ECO:0000256" key="13">
    <source>
        <dbReference type="ARBA" id="ARBA00047899"/>
    </source>
</evidence>
<feature type="binding site" evidence="16">
    <location>
        <position position="581"/>
    </location>
    <ligand>
        <name>ATP</name>
        <dbReference type="ChEBI" id="CHEBI:30616"/>
    </ligand>
</feature>
<dbReference type="SUPFAM" id="SSF56112">
    <property type="entry name" value="Protein kinase-like (PK-like)"/>
    <property type="match status" value="1"/>
</dbReference>
<accession>A0A9Q0QY22</accession>
<evidence type="ECO:0000256" key="10">
    <source>
        <dbReference type="ARBA" id="ARBA00023136"/>
    </source>
</evidence>
<dbReference type="AlphaFoldDB" id="A0A9Q0QY22"/>
<keyword evidence="2 15" id="KW-0723">Serine/threonine-protein kinase</keyword>
<dbReference type="PROSITE" id="PS50948">
    <property type="entry name" value="PAN"/>
    <property type="match status" value="1"/>
</dbReference>
<gene>
    <name evidence="22" type="ORF">NE237_001063</name>
</gene>
<evidence type="ECO:0000256" key="1">
    <source>
        <dbReference type="ARBA" id="ARBA00004479"/>
    </source>
</evidence>
<dbReference type="FunFam" id="3.30.200.20:FF:000195">
    <property type="entry name" value="G-type lectin S-receptor-like serine/threonine-protein kinase"/>
    <property type="match status" value="1"/>
</dbReference>
<dbReference type="GO" id="GO:0048544">
    <property type="term" value="P:recognition of pollen"/>
    <property type="evidence" value="ECO:0007669"/>
    <property type="project" value="InterPro"/>
</dbReference>
<dbReference type="InterPro" id="IPR021820">
    <property type="entry name" value="S-locus_recpt_kinase_C"/>
</dbReference>
<proteinExistence type="inferred from homology"/>
<dbReference type="Gene3D" id="3.50.4.10">
    <property type="entry name" value="Hepatocyte Growth Factor"/>
    <property type="match status" value="1"/>
</dbReference>
<evidence type="ECO:0000256" key="12">
    <source>
        <dbReference type="ARBA" id="ARBA00023180"/>
    </source>
</evidence>
<comment type="caution">
    <text evidence="22">The sequence shown here is derived from an EMBL/GenBank/DDBJ whole genome shotgun (WGS) entry which is preliminary data.</text>
</comment>
<dbReference type="InterPro" id="IPR008271">
    <property type="entry name" value="Ser/Thr_kinase_AS"/>
</dbReference>
<evidence type="ECO:0000259" key="19">
    <source>
        <dbReference type="PROSITE" id="PS50011"/>
    </source>
</evidence>
<dbReference type="Pfam" id="PF01453">
    <property type="entry name" value="B_lectin"/>
    <property type="match status" value="1"/>
</dbReference>
<dbReference type="EC" id="2.7.11.1" evidence="15"/>
<keyword evidence="12" id="KW-0325">Glycoprotein</keyword>
<dbReference type="InterPro" id="IPR003609">
    <property type="entry name" value="Pan_app"/>
</dbReference>
<dbReference type="GO" id="GO:0016020">
    <property type="term" value="C:membrane"/>
    <property type="evidence" value="ECO:0007669"/>
    <property type="project" value="UniProtKB-SubCell"/>
</dbReference>
<dbReference type="PROSITE" id="PS00107">
    <property type="entry name" value="PROTEIN_KINASE_ATP"/>
    <property type="match status" value="1"/>
</dbReference>
<dbReference type="CDD" id="cd00028">
    <property type="entry name" value="B_lectin"/>
    <property type="match status" value="1"/>
</dbReference>
<sequence length="853" mass="95662">MFPPTCLCFLFFQCLVSATSATASFNDTLRPTESIIDGQIIVSDGNNYALGFFSPGNSGYRYLGIWFHKIPEITVVWVANRDNPPNAGGVGRQHWGMGRLKSGPWQAAGPQERIWLHNPLNHSSGVVTLVLDGNLIVSSSSDQRRPLWSTNVSISDNTTVLKLLNSGNLVLYGGGGTNRILWQSFDHPTHIQLPGMKLGLDRITGLNRVLTSWRSKNDPGRGIYSYGLDPRGSPQKVLDKGSARIWRSGPWNGQRFSGIPSMTQSYIYTYAFVNTTDELYGVYNIYISSIFSPFMLDDSGAIQLMMWSESKRRWNTFYSAPTDWCDYYGQCAAYSSCQTENTVKCVCLPGFQPKSPTDWYLSEWSGGCVRKRPLGCGKGDGFLKLEGLKLPDTSMSLVDKNLSLKECEQGCLKNCSCTAYAPADITGEGSGCITWFGNLMDIRYFSHEGDHLYLRVDAVELDKGFFHKWKVTILTVSLVVGLLFFTTFAYRLHLLKKRKGSMEMRCQRRHRILLFDFITNKKFSATNGVEDNGMNLELPFIELDDVATATENFSANNKLGEGGFGAVYKGRLSNGREIAVKTLSRNSVQGMEEFKNEVILIAKLQHRNLVRLLGYSLHEEEKMLIYEHMINKSLDSFIFVGIARGVLYLHEDSKLRIIHRDLKASNVLLDKEMVPKISDFGMTRIFGGDQIQANTNKVVGTYGYMSPEYAMRGFFSIKSDVFSFGVLLLEIISGKRNNEHFDEDPSTNLIGHVWDFWKEGKVLEIVDSSMTDNYSAHEVLRCIQVGLLCVQESAPDRPTMSSVIFMLGNEKEIPMPNQPALIITRTLRGRDSSTTGTETCSVNEVTITVIDPR</sequence>
<feature type="chain" id="PRO_5040372304" description="Receptor-like serine/threonine-protein kinase" evidence="18">
    <location>
        <begin position="22"/>
        <end position="853"/>
    </location>
</feature>
<dbReference type="SMART" id="SM00473">
    <property type="entry name" value="PAN_AP"/>
    <property type="match status" value="1"/>
</dbReference>
<dbReference type="InterPro" id="IPR001480">
    <property type="entry name" value="Bulb-type_lectin_dom"/>
</dbReference>
<feature type="signal peptide" evidence="18">
    <location>
        <begin position="1"/>
        <end position="21"/>
    </location>
</feature>
<evidence type="ECO:0000256" key="15">
    <source>
        <dbReference type="PIRNR" id="PIRNR000641"/>
    </source>
</evidence>
<evidence type="ECO:0000256" key="3">
    <source>
        <dbReference type="ARBA" id="ARBA00022679"/>
    </source>
</evidence>
<evidence type="ECO:0000256" key="11">
    <source>
        <dbReference type="ARBA" id="ARBA00023157"/>
    </source>
</evidence>
<dbReference type="InterPro" id="IPR001245">
    <property type="entry name" value="Ser-Thr/Tyr_kinase_cat_dom"/>
</dbReference>
<evidence type="ECO:0000313" key="23">
    <source>
        <dbReference type="Proteomes" id="UP001141806"/>
    </source>
</evidence>
<dbReference type="Pfam" id="PF00954">
    <property type="entry name" value="S_locus_glycop"/>
    <property type="match status" value="1"/>
</dbReference>
<dbReference type="SMART" id="SM00108">
    <property type="entry name" value="B_lectin"/>
    <property type="match status" value="1"/>
</dbReference>
<evidence type="ECO:0000259" key="20">
    <source>
        <dbReference type="PROSITE" id="PS50927"/>
    </source>
</evidence>
<keyword evidence="23" id="KW-1185">Reference proteome</keyword>
<protein>
    <recommendedName>
        <fullName evidence="15">Receptor-like serine/threonine-protein kinase</fullName>
        <ecNumber evidence="15">2.7.11.1</ecNumber>
    </recommendedName>
</protein>
<evidence type="ECO:0000313" key="22">
    <source>
        <dbReference type="EMBL" id="KAJ4975957.1"/>
    </source>
</evidence>
<dbReference type="Gene3D" id="1.10.510.10">
    <property type="entry name" value="Transferase(Phosphotransferase) domain 1"/>
    <property type="match status" value="1"/>
</dbReference>
<keyword evidence="5 18" id="KW-0732">Signal</keyword>
<dbReference type="InterPro" id="IPR011009">
    <property type="entry name" value="Kinase-like_dom_sf"/>
</dbReference>
<evidence type="ECO:0000256" key="5">
    <source>
        <dbReference type="ARBA" id="ARBA00022729"/>
    </source>
</evidence>
<dbReference type="Pfam" id="PF07714">
    <property type="entry name" value="PK_Tyr_Ser-Thr"/>
    <property type="match status" value="1"/>
</dbReference>
<evidence type="ECO:0000256" key="18">
    <source>
        <dbReference type="SAM" id="SignalP"/>
    </source>
</evidence>
<evidence type="ECO:0000256" key="14">
    <source>
        <dbReference type="ARBA" id="ARBA00048679"/>
    </source>
</evidence>
<feature type="domain" description="Protein kinase" evidence="19">
    <location>
        <begin position="553"/>
        <end position="821"/>
    </location>
</feature>
<comment type="subcellular location">
    <subcellularLocation>
        <location evidence="1">Membrane</location>
        <topology evidence="1">Single-pass type I membrane protein</topology>
    </subcellularLocation>
</comment>
<dbReference type="InterPro" id="IPR000858">
    <property type="entry name" value="S_locus_glycoprot_dom"/>
</dbReference>
<comment type="catalytic activity">
    <reaction evidence="14 15">
        <text>L-seryl-[protein] + ATP = O-phospho-L-seryl-[protein] + ADP + H(+)</text>
        <dbReference type="Rhea" id="RHEA:17989"/>
        <dbReference type="Rhea" id="RHEA-COMP:9863"/>
        <dbReference type="Rhea" id="RHEA-COMP:11604"/>
        <dbReference type="ChEBI" id="CHEBI:15378"/>
        <dbReference type="ChEBI" id="CHEBI:29999"/>
        <dbReference type="ChEBI" id="CHEBI:30616"/>
        <dbReference type="ChEBI" id="CHEBI:83421"/>
        <dbReference type="ChEBI" id="CHEBI:456216"/>
        <dbReference type="EC" id="2.7.11.1"/>
    </reaction>
</comment>
<evidence type="ECO:0000259" key="21">
    <source>
        <dbReference type="PROSITE" id="PS50948"/>
    </source>
</evidence>
<dbReference type="OrthoDB" id="4062651at2759"/>
<dbReference type="EMBL" id="JAMYWD010000003">
    <property type="protein sequence ID" value="KAJ4975957.1"/>
    <property type="molecule type" value="Genomic_DNA"/>
</dbReference>
<keyword evidence="3 15" id="KW-0808">Transferase</keyword>
<feature type="domain" description="Bulb-type lectin" evidence="20">
    <location>
        <begin position="26"/>
        <end position="184"/>
    </location>
</feature>
<feature type="domain" description="Apple" evidence="21">
    <location>
        <begin position="376"/>
        <end position="458"/>
    </location>
</feature>
<evidence type="ECO:0000256" key="17">
    <source>
        <dbReference type="SAM" id="Phobius"/>
    </source>
</evidence>